<dbReference type="GO" id="GO:0003677">
    <property type="term" value="F:DNA binding"/>
    <property type="evidence" value="ECO:0007669"/>
    <property type="project" value="UniProtKB-KW"/>
</dbReference>
<evidence type="ECO:0000256" key="5">
    <source>
        <dbReference type="ARBA" id="ARBA00022806"/>
    </source>
</evidence>
<name>A0A7G2CQI6_9TRYP</name>
<keyword evidence="6" id="KW-0067">ATP-binding</keyword>
<feature type="domain" description="Helicase ATP-binding" evidence="10">
    <location>
        <begin position="51"/>
        <end position="285"/>
    </location>
</feature>
<evidence type="ECO:0000256" key="4">
    <source>
        <dbReference type="ARBA" id="ARBA00022801"/>
    </source>
</evidence>
<dbReference type="Gene3D" id="3.40.50.300">
    <property type="entry name" value="P-loop containing nucleotide triphosphate hydrolases"/>
    <property type="match status" value="1"/>
</dbReference>
<keyword evidence="3" id="KW-0547">Nucleotide-binding</keyword>
<keyword evidence="7" id="KW-0238">DNA-binding</keyword>
<dbReference type="InterPro" id="IPR014001">
    <property type="entry name" value="Helicase_ATP-bd"/>
</dbReference>
<dbReference type="Pfam" id="PF00271">
    <property type="entry name" value="Helicase_C"/>
    <property type="match status" value="1"/>
</dbReference>
<dbReference type="Proteomes" id="UP000515908">
    <property type="component" value="Chromosome 20"/>
</dbReference>
<dbReference type="Gene3D" id="3.40.50.10810">
    <property type="entry name" value="Tandem AAA-ATPase domain"/>
    <property type="match status" value="1"/>
</dbReference>
<protein>
    <submittedName>
        <fullName evidence="12">SNF2 family N-terminal domain/Helicase conserved C-terminal domain containing protein, putative</fullName>
    </submittedName>
</protein>
<evidence type="ECO:0000256" key="2">
    <source>
        <dbReference type="ARBA" id="ARBA00007025"/>
    </source>
</evidence>
<dbReference type="InterPro" id="IPR049730">
    <property type="entry name" value="SNF2/RAD54-like_C"/>
</dbReference>
<keyword evidence="5 12" id="KW-0347">Helicase</keyword>
<feature type="coiled-coil region" evidence="9">
    <location>
        <begin position="879"/>
        <end position="906"/>
    </location>
</feature>
<dbReference type="OrthoDB" id="2020972at2759"/>
<dbReference type="GO" id="GO:0005524">
    <property type="term" value="F:ATP binding"/>
    <property type="evidence" value="ECO:0007669"/>
    <property type="project" value="UniProtKB-KW"/>
</dbReference>
<dbReference type="PANTHER" id="PTHR45797">
    <property type="entry name" value="RAD54-LIKE"/>
    <property type="match status" value="1"/>
</dbReference>
<keyword evidence="4" id="KW-0378">Hydrolase</keyword>
<evidence type="ECO:0000256" key="1">
    <source>
        <dbReference type="ARBA" id="ARBA00004123"/>
    </source>
</evidence>
<keyword evidence="13" id="KW-1185">Reference proteome</keyword>
<organism evidence="12 13">
    <name type="scientific">Angomonas deanei</name>
    <dbReference type="NCBI Taxonomy" id="59799"/>
    <lineage>
        <taxon>Eukaryota</taxon>
        <taxon>Discoba</taxon>
        <taxon>Euglenozoa</taxon>
        <taxon>Kinetoplastea</taxon>
        <taxon>Metakinetoplastina</taxon>
        <taxon>Trypanosomatida</taxon>
        <taxon>Trypanosomatidae</taxon>
        <taxon>Strigomonadinae</taxon>
        <taxon>Angomonas</taxon>
    </lineage>
</organism>
<evidence type="ECO:0000259" key="10">
    <source>
        <dbReference type="PROSITE" id="PS51192"/>
    </source>
</evidence>
<keyword evidence="9" id="KW-0175">Coiled coil</keyword>
<dbReference type="InterPro" id="IPR027417">
    <property type="entry name" value="P-loop_NTPase"/>
</dbReference>
<dbReference type="CDD" id="cd18793">
    <property type="entry name" value="SF2_C_SNF"/>
    <property type="match status" value="1"/>
</dbReference>
<dbReference type="PANTHER" id="PTHR45797:SF1">
    <property type="entry name" value="HELICASE ARIP4"/>
    <property type="match status" value="1"/>
</dbReference>
<dbReference type="SMART" id="SM00487">
    <property type="entry name" value="DEXDc"/>
    <property type="match status" value="1"/>
</dbReference>
<dbReference type="InterPro" id="IPR000330">
    <property type="entry name" value="SNF2_N"/>
</dbReference>
<comment type="similarity">
    <text evidence="2">Belongs to the SNF2/RAD54 helicase family.</text>
</comment>
<reference evidence="12 13" key="1">
    <citation type="submission" date="2020-08" db="EMBL/GenBank/DDBJ databases">
        <authorList>
            <person name="Newling K."/>
            <person name="Davey J."/>
            <person name="Forrester S."/>
        </authorList>
    </citation>
    <scope>NUCLEOTIDE SEQUENCE [LARGE SCALE GENOMIC DNA]</scope>
    <source>
        <strain evidence="13">Crithidia deanei Carvalho (ATCC PRA-265)</strain>
    </source>
</reference>
<dbReference type="PROSITE" id="PS51192">
    <property type="entry name" value="HELICASE_ATP_BIND_1"/>
    <property type="match status" value="1"/>
</dbReference>
<evidence type="ECO:0000313" key="13">
    <source>
        <dbReference type="Proteomes" id="UP000515908"/>
    </source>
</evidence>
<dbReference type="GO" id="GO:0004386">
    <property type="term" value="F:helicase activity"/>
    <property type="evidence" value="ECO:0007669"/>
    <property type="project" value="UniProtKB-KW"/>
</dbReference>
<evidence type="ECO:0000256" key="9">
    <source>
        <dbReference type="SAM" id="Coils"/>
    </source>
</evidence>
<evidence type="ECO:0000313" key="12">
    <source>
        <dbReference type="EMBL" id="CAD2221244.1"/>
    </source>
</evidence>
<accession>A0A7G2CQI6</accession>
<dbReference type="GO" id="GO:0005634">
    <property type="term" value="C:nucleus"/>
    <property type="evidence" value="ECO:0007669"/>
    <property type="project" value="UniProtKB-SubCell"/>
</dbReference>
<keyword evidence="8" id="KW-0539">Nucleus</keyword>
<dbReference type="PROSITE" id="PS51194">
    <property type="entry name" value="HELICASE_CTER"/>
    <property type="match status" value="1"/>
</dbReference>
<feature type="domain" description="Helicase C-terminal" evidence="11">
    <location>
        <begin position="454"/>
        <end position="607"/>
    </location>
</feature>
<sequence>MPDRSVSSELNIPTTIYETLRPHQIEALEFLWEKLVTKGICTTDYLNNAAKLASTEVFGAILGHSMGLGKTLTTLTFLILVQDYVRRCSSSRADGPSDVCPNLRVLVVAPRSIVEHWQESAVDWLTPAFLGDSSPPPLFVPALSPDTQSILINFYMQGGLLALGYEEYVRLVQSAREQPTILDCKPVRSMLAECGFKKDYMYSNYTLRNIAGKDFTDKVCTIEILEDADIVVLDEAHRLRRATSKSVQNLSYHLRRVPIRLALTGTPLQNHLQDYNVMLSVVTGSTVNARQFSTLFVKPIQKGQSVDASYHQFLEMQKCVASMRQYFGKFVHYCGPKVLEEYLPPRMEYVFFVELSPEQEARYKKILEEVPRTTKDGLALVIHHNLSHVCLHPYLCRSDASSYTQVGGGGSPRLPNDGLDDDPTAFDAPDVEVENTITSIEDIALSPKLHFALQLTQHITKVRGEKVVIFSHYISHLVLVKELLCQFYQIDSAIFSGSLSPSDRGALIRRFKESGSLKVLLCSVRAGGVGIDLCAANHCILLDVSWNPTDDAQATYRIYRFGQKKTVYVYRLACTGTTEHVVFSYSLQKTWLHRKIEDVMDPTRHQQHMVKNYFIYPARIPIPGAKDIADRSARRISILHECNLACPPVAELMENEQEFASRISHLVEHSFLLVDNEEEVVREIGERFQMQRRRSTLLSSSMKVNEPPAAYVVHLPGRSGTATSDRRPESRLEKAVIAAVDHLVSFLSNDIDDAPTAISKMFLLASPEAYEEQLEKCFLKAFQDHMKVLYESKINTPAYSYIKSLLSTKLSRPLLSVLQTSPFDLLDYYEPYEETYIATELGCVRPLVIHTLVEGVKSLFTGERYRGHQAELDMLNNCFENDQEEVTSLDEKLKQARENIERCYDLMWPQYEDFTLPTIPFRVDEELEATKQCFLDSGRCNGVFSIHDVSEVLGIKLYENEEALSAMCKRCSSSELKRVSDSAFSCPRCFYNLESEIRLNTQLLHRATLYQLSTVHRKLALLDVERTFSSPPKWADSVYDLLF</sequence>
<evidence type="ECO:0000259" key="11">
    <source>
        <dbReference type="PROSITE" id="PS51194"/>
    </source>
</evidence>
<dbReference type="AlphaFoldDB" id="A0A7G2CQI6"/>
<dbReference type="SUPFAM" id="SSF52540">
    <property type="entry name" value="P-loop containing nucleoside triphosphate hydrolases"/>
    <property type="match status" value="2"/>
</dbReference>
<dbReference type="InterPro" id="IPR038718">
    <property type="entry name" value="SNF2-like_sf"/>
</dbReference>
<gene>
    <name evidence="12" type="ORF">ADEAN_000877500</name>
</gene>
<dbReference type="SMART" id="SM00490">
    <property type="entry name" value="HELICc"/>
    <property type="match status" value="1"/>
</dbReference>
<dbReference type="InterPro" id="IPR044574">
    <property type="entry name" value="ARIP4-like"/>
</dbReference>
<dbReference type="EMBL" id="LR877164">
    <property type="protein sequence ID" value="CAD2221244.1"/>
    <property type="molecule type" value="Genomic_DNA"/>
</dbReference>
<dbReference type="GO" id="GO:0016887">
    <property type="term" value="F:ATP hydrolysis activity"/>
    <property type="evidence" value="ECO:0007669"/>
    <property type="project" value="InterPro"/>
</dbReference>
<proteinExistence type="inferred from homology"/>
<dbReference type="Pfam" id="PF00176">
    <property type="entry name" value="SNF2-rel_dom"/>
    <property type="match status" value="2"/>
</dbReference>
<comment type="subcellular location">
    <subcellularLocation>
        <location evidence="1">Nucleus</location>
    </subcellularLocation>
</comment>
<evidence type="ECO:0000256" key="7">
    <source>
        <dbReference type="ARBA" id="ARBA00023125"/>
    </source>
</evidence>
<evidence type="ECO:0000256" key="3">
    <source>
        <dbReference type="ARBA" id="ARBA00022741"/>
    </source>
</evidence>
<evidence type="ECO:0000256" key="8">
    <source>
        <dbReference type="ARBA" id="ARBA00023242"/>
    </source>
</evidence>
<dbReference type="InterPro" id="IPR001650">
    <property type="entry name" value="Helicase_C-like"/>
</dbReference>
<evidence type="ECO:0000256" key="6">
    <source>
        <dbReference type="ARBA" id="ARBA00022840"/>
    </source>
</evidence>
<dbReference type="VEuPathDB" id="TriTrypDB:ADEAN_000877500"/>